<dbReference type="PANTHER" id="PTHR32315">
    <property type="entry name" value="ADENINE PHOSPHORIBOSYLTRANSFERASE"/>
    <property type="match status" value="1"/>
</dbReference>
<dbReference type="Pfam" id="PF14681">
    <property type="entry name" value="UPRTase"/>
    <property type="match status" value="1"/>
</dbReference>
<dbReference type="RefSeq" id="WP_125973128.1">
    <property type="nucleotide sequence ID" value="NZ_BAAADY010000001.1"/>
</dbReference>
<dbReference type="HAMAP" id="MF_01218_B">
    <property type="entry name" value="Upp_B"/>
    <property type="match status" value="1"/>
</dbReference>
<evidence type="ECO:0000256" key="1">
    <source>
        <dbReference type="ARBA" id="ARBA00005180"/>
    </source>
</evidence>
<dbReference type="InterPro" id="IPR005765">
    <property type="entry name" value="UPRT"/>
</dbReference>
<dbReference type="InterPro" id="IPR000836">
    <property type="entry name" value="PRTase_dom"/>
</dbReference>
<comment type="function">
    <text evidence="12 15">Catalyzes the conversion of uracil and 5-phospho-alpha-D-ribose 1-diphosphate (PRPP) to UMP and diphosphate.</text>
</comment>
<feature type="binding site" evidence="15">
    <location>
        <begin position="204"/>
        <end position="206"/>
    </location>
    <ligand>
        <name>uracil</name>
        <dbReference type="ChEBI" id="CHEBI:17568"/>
    </ligand>
</feature>
<dbReference type="GO" id="GO:0005737">
    <property type="term" value="C:cytoplasm"/>
    <property type="evidence" value="ECO:0007669"/>
    <property type="project" value="UniProtKB-ARBA"/>
</dbReference>
<dbReference type="NCBIfam" id="NF001097">
    <property type="entry name" value="PRK00129.1"/>
    <property type="match status" value="1"/>
</dbReference>
<evidence type="ECO:0000256" key="11">
    <source>
        <dbReference type="ARBA" id="ARBA00052919"/>
    </source>
</evidence>
<dbReference type="GO" id="GO:0005525">
    <property type="term" value="F:GTP binding"/>
    <property type="evidence" value="ECO:0007669"/>
    <property type="project" value="UniProtKB-KW"/>
</dbReference>
<dbReference type="GO" id="GO:0000287">
    <property type="term" value="F:magnesium ion binding"/>
    <property type="evidence" value="ECO:0007669"/>
    <property type="project" value="UniProtKB-UniRule"/>
</dbReference>
<comment type="pathway">
    <text evidence="1 15">Pyrimidine metabolism; UMP biosynthesis via salvage pathway; UMP from uracil: step 1/1.</text>
</comment>
<comment type="similarity">
    <text evidence="2 15">Belongs to the UPRTase family.</text>
</comment>
<evidence type="ECO:0000256" key="9">
    <source>
        <dbReference type="ARBA" id="ARBA00023134"/>
    </source>
</evidence>
<evidence type="ECO:0000256" key="6">
    <source>
        <dbReference type="ARBA" id="ARBA00022679"/>
    </source>
</evidence>
<dbReference type="NCBIfam" id="TIGR01091">
    <property type="entry name" value="upp"/>
    <property type="match status" value="1"/>
</dbReference>
<evidence type="ECO:0000256" key="3">
    <source>
        <dbReference type="ARBA" id="ARBA00011894"/>
    </source>
</evidence>
<evidence type="ECO:0000256" key="10">
    <source>
        <dbReference type="ARBA" id="ARBA00031082"/>
    </source>
</evidence>
<evidence type="ECO:0000256" key="2">
    <source>
        <dbReference type="ARBA" id="ARBA00009516"/>
    </source>
</evidence>
<evidence type="ECO:0000256" key="7">
    <source>
        <dbReference type="ARBA" id="ARBA00022741"/>
    </source>
</evidence>
<gene>
    <name evidence="15" type="primary">upp</name>
    <name evidence="17" type="ORF">GGR89_000460</name>
</gene>
<comment type="catalytic activity">
    <reaction evidence="11 15">
        <text>UMP + diphosphate = 5-phospho-alpha-D-ribose 1-diphosphate + uracil</text>
        <dbReference type="Rhea" id="RHEA:13017"/>
        <dbReference type="ChEBI" id="CHEBI:17568"/>
        <dbReference type="ChEBI" id="CHEBI:33019"/>
        <dbReference type="ChEBI" id="CHEBI:57865"/>
        <dbReference type="ChEBI" id="CHEBI:58017"/>
        <dbReference type="EC" id="2.4.2.9"/>
    </reaction>
</comment>
<protein>
    <recommendedName>
        <fullName evidence="13 15">Uracil phosphoribosyltransferase</fullName>
        <ecNumber evidence="3 15">2.4.2.9</ecNumber>
    </recommendedName>
    <alternativeName>
        <fullName evidence="10 15">UMP pyrophosphorylase</fullName>
    </alternativeName>
    <alternativeName>
        <fullName evidence="14 15">UPRTase</fullName>
    </alternativeName>
</protein>
<comment type="cofactor">
    <cofactor evidence="15">
        <name>Mg(2+)</name>
        <dbReference type="ChEBI" id="CHEBI:18420"/>
    </cofactor>
    <text evidence="15">Binds 1 Mg(2+) ion per subunit. The magnesium is bound as Mg-PRPP.</text>
</comment>
<proteinExistence type="inferred from homology"/>
<keyword evidence="9 15" id="KW-0342">GTP-binding</keyword>
<dbReference type="PANTHER" id="PTHR32315:SF4">
    <property type="entry name" value="URACIL PHOSPHORIBOSYLTRANSFERASE, CHLOROPLASTIC"/>
    <property type="match status" value="1"/>
</dbReference>
<reference evidence="17 18" key="1">
    <citation type="submission" date="2020-03" db="EMBL/GenBank/DDBJ databases">
        <title>Genomic Encyclopedia of Type Strains, Phase IV (KMG-IV): sequencing the most valuable type-strain genomes for metagenomic binning, comparative biology and taxonomic classification.</title>
        <authorList>
            <person name="Goeker M."/>
        </authorList>
    </citation>
    <scope>NUCLEOTIDE SEQUENCE [LARGE SCALE GENOMIC DNA]</scope>
    <source>
        <strain evidence="17 18">DSM 7225</strain>
    </source>
</reference>
<keyword evidence="4 15" id="KW-0021">Allosteric enzyme</keyword>
<evidence type="ECO:0000256" key="4">
    <source>
        <dbReference type="ARBA" id="ARBA00022533"/>
    </source>
</evidence>
<evidence type="ECO:0000313" key="18">
    <source>
        <dbReference type="Proteomes" id="UP000531251"/>
    </source>
</evidence>
<evidence type="ECO:0000256" key="8">
    <source>
        <dbReference type="ARBA" id="ARBA00022842"/>
    </source>
</evidence>
<evidence type="ECO:0000256" key="14">
    <source>
        <dbReference type="ARBA" id="ARBA00079807"/>
    </source>
</evidence>
<sequence>MAEPDIAGLTIVAHPLVQHRLTRLRDRTTPPERFRAELRAVATLVGAAALADLPLAPLAIETPVAAMESPVLGCAPPVVVPVLRAGLAMAEGLLDLLPEAAVAHLGLYRDPQTLEAIEYYFKAPADIAARPVLMVDPMLATGNSAVAALDRLKAAGARDLRFVCLLAARPGVAAVRAAHPDVAIWTAGLDAELNAHSYIVPGLGDAGDRAFGTEHS</sequence>
<dbReference type="Gene3D" id="3.40.50.2020">
    <property type="match status" value="1"/>
</dbReference>
<evidence type="ECO:0000256" key="13">
    <source>
        <dbReference type="ARBA" id="ARBA00072146"/>
    </source>
</evidence>
<feature type="domain" description="Phosphoribosyltransferase" evidence="16">
    <location>
        <begin position="12"/>
        <end position="213"/>
    </location>
</feature>
<dbReference type="EMBL" id="JAATJB010000001">
    <property type="protein sequence ID" value="NJB96168.1"/>
    <property type="molecule type" value="Genomic_DNA"/>
</dbReference>
<keyword evidence="8 15" id="KW-0460">Magnesium</keyword>
<comment type="activity regulation">
    <text evidence="15">Allosterically activated by GTP.</text>
</comment>
<keyword evidence="18" id="KW-1185">Reference proteome</keyword>
<dbReference type="InterPro" id="IPR034332">
    <property type="entry name" value="Upp_B"/>
</dbReference>
<feature type="binding site" evidence="15">
    <location>
        <position position="84"/>
    </location>
    <ligand>
        <name>5-phospho-alpha-D-ribose 1-diphosphate</name>
        <dbReference type="ChEBI" id="CHEBI:58017"/>
    </ligand>
</feature>
<feature type="binding site" evidence="15">
    <location>
        <begin position="136"/>
        <end position="144"/>
    </location>
    <ligand>
        <name>5-phospho-alpha-D-ribose 1-diphosphate</name>
        <dbReference type="ChEBI" id="CHEBI:58017"/>
    </ligand>
</feature>
<dbReference type="GO" id="GO:0006223">
    <property type="term" value="P:uracil salvage"/>
    <property type="evidence" value="ECO:0007669"/>
    <property type="project" value="InterPro"/>
</dbReference>
<feature type="binding site" evidence="15">
    <location>
        <position position="199"/>
    </location>
    <ligand>
        <name>uracil</name>
        <dbReference type="ChEBI" id="CHEBI:17568"/>
    </ligand>
</feature>
<dbReference type="InterPro" id="IPR050054">
    <property type="entry name" value="UPRTase/APRTase"/>
</dbReference>
<dbReference type="EC" id="2.4.2.9" evidence="3 15"/>
<keyword evidence="5 15" id="KW-0328">Glycosyltransferase</keyword>
<keyword evidence="7 15" id="KW-0547">Nucleotide-binding</keyword>
<dbReference type="SUPFAM" id="SSF53271">
    <property type="entry name" value="PRTase-like"/>
    <property type="match status" value="1"/>
</dbReference>
<evidence type="ECO:0000256" key="5">
    <source>
        <dbReference type="ARBA" id="ARBA00022676"/>
    </source>
</evidence>
<feature type="binding site" evidence="15">
    <location>
        <position position="109"/>
    </location>
    <ligand>
        <name>5-phospho-alpha-D-ribose 1-diphosphate</name>
        <dbReference type="ChEBI" id="CHEBI:58017"/>
    </ligand>
</feature>
<evidence type="ECO:0000259" key="16">
    <source>
        <dbReference type="Pfam" id="PF14681"/>
    </source>
</evidence>
<dbReference type="CDD" id="cd06223">
    <property type="entry name" value="PRTases_typeI"/>
    <property type="match status" value="1"/>
</dbReference>
<dbReference type="UniPathway" id="UPA00574">
    <property type="reaction ID" value="UER00636"/>
</dbReference>
<feature type="binding site" evidence="15">
    <location>
        <position position="205"/>
    </location>
    <ligand>
        <name>5-phospho-alpha-D-ribose 1-diphosphate</name>
        <dbReference type="ChEBI" id="CHEBI:58017"/>
    </ligand>
</feature>
<evidence type="ECO:0000256" key="15">
    <source>
        <dbReference type="HAMAP-Rule" id="MF_01218"/>
    </source>
</evidence>
<dbReference type="GO" id="GO:0044206">
    <property type="term" value="P:UMP salvage"/>
    <property type="evidence" value="ECO:0007669"/>
    <property type="project" value="UniProtKB-UniRule"/>
</dbReference>
<dbReference type="InterPro" id="IPR029057">
    <property type="entry name" value="PRTase-like"/>
</dbReference>
<dbReference type="Proteomes" id="UP000531251">
    <property type="component" value="Unassembled WGS sequence"/>
</dbReference>
<comment type="caution">
    <text evidence="17">The sequence shown here is derived from an EMBL/GenBank/DDBJ whole genome shotgun (WGS) entry which is preliminary data.</text>
</comment>
<evidence type="ECO:0000313" key="17">
    <source>
        <dbReference type="EMBL" id="NJB96168.1"/>
    </source>
</evidence>
<evidence type="ECO:0000256" key="12">
    <source>
        <dbReference type="ARBA" id="ARBA00056901"/>
    </source>
</evidence>
<dbReference type="FunFam" id="3.40.50.2020:FF:000003">
    <property type="entry name" value="Uracil phosphoribosyltransferase"/>
    <property type="match status" value="1"/>
</dbReference>
<dbReference type="AlphaFoldDB" id="A0A7X6BB64"/>
<organism evidence="17 18">
    <name type="scientific">Sphingomonas trueperi</name>
    <dbReference type="NCBI Taxonomy" id="53317"/>
    <lineage>
        <taxon>Bacteria</taxon>
        <taxon>Pseudomonadati</taxon>
        <taxon>Pseudomonadota</taxon>
        <taxon>Alphaproteobacteria</taxon>
        <taxon>Sphingomonadales</taxon>
        <taxon>Sphingomonadaceae</taxon>
        <taxon>Sphingomonas</taxon>
    </lineage>
</organism>
<accession>A0A7X6BB64</accession>
<name>A0A7X6BB64_9SPHN</name>
<keyword evidence="6 15" id="KW-0808">Transferase</keyword>
<dbReference type="GO" id="GO:0004845">
    <property type="term" value="F:uracil phosphoribosyltransferase activity"/>
    <property type="evidence" value="ECO:0007669"/>
    <property type="project" value="UniProtKB-UniRule"/>
</dbReference>